<dbReference type="HOGENOM" id="CLU_131120_0_0_1"/>
<dbReference type="eggNOG" id="KOG1330">
    <property type="taxonomic scope" value="Eukaryota"/>
</dbReference>
<reference evidence="2" key="2">
    <citation type="journal article" date="2007" name="Science">
        <title>Genome sequence of Aedes aegypti, a major arbovirus vector.</title>
        <authorList>
            <person name="Nene V."/>
            <person name="Wortman J.R."/>
            <person name="Lawson D."/>
            <person name="Haas B."/>
            <person name="Kodira C."/>
            <person name="Tu Z.J."/>
            <person name="Loftus B."/>
            <person name="Xi Z."/>
            <person name="Megy K."/>
            <person name="Grabherr M."/>
            <person name="Ren Q."/>
            <person name="Zdobnov E.M."/>
            <person name="Lobo N.F."/>
            <person name="Campbell K.S."/>
            <person name="Brown S.E."/>
            <person name="Bonaldo M.F."/>
            <person name="Zhu J."/>
            <person name="Sinkins S.P."/>
            <person name="Hogenkamp D.G."/>
            <person name="Amedeo P."/>
            <person name="Arensburger P."/>
            <person name="Atkinson P.W."/>
            <person name="Bidwell S."/>
            <person name="Biedler J."/>
            <person name="Birney E."/>
            <person name="Bruggner R.V."/>
            <person name="Costas J."/>
            <person name="Coy M.R."/>
            <person name="Crabtree J."/>
            <person name="Crawford M."/>
            <person name="Debruyn B."/>
            <person name="Decaprio D."/>
            <person name="Eiglmeier K."/>
            <person name="Eisenstadt E."/>
            <person name="El-Dorry H."/>
            <person name="Gelbart W.M."/>
            <person name="Gomes S.L."/>
            <person name="Hammond M."/>
            <person name="Hannick L.I."/>
            <person name="Hogan J.R."/>
            <person name="Holmes M.H."/>
            <person name="Jaffe D."/>
            <person name="Johnston J.S."/>
            <person name="Kennedy R.C."/>
            <person name="Koo H."/>
            <person name="Kravitz S."/>
            <person name="Kriventseva E.V."/>
            <person name="Kulp D."/>
            <person name="Labutti K."/>
            <person name="Lee E."/>
            <person name="Li S."/>
            <person name="Lovin D.D."/>
            <person name="Mao C."/>
            <person name="Mauceli E."/>
            <person name="Menck C.F."/>
            <person name="Miller J.R."/>
            <person name="Montgomery P."/>
            <person name="Mori A."/>
            <person name="Nascimento A.L."/>
            <person name="Naveira H.F."/>
            <person name="Nusbaum C."/>
            <person name="O'leary S."/>
            <person name="Orvis J."/>
            <person name="Pertea M."/>
            <person name="Quesneville H."/>
            <person name="Reidenbach K.R."/>
            <person name="Rogers Y.H."/>
            <person name="Roth C.W."/>
            <person name="Schneider J.R."/>
            <person name="Schatz M."/>
            <person name="Shumway M."/>
            <person name="Stanke M."/>
            <person name="Stinson E.O."/>
            <person name="Tubio J.M."/>
            <person name="Vanzee J.P."/>
            <person name="Verjovski-Almeida S."/>
            <person name="Werner D."/>
            <person name="White O."/>
            <person name="Wyder S."/>
            <person name="Zeng Q."/>
            <person name="Zhao Q."/>
            <person name="Zhao Y."/>
            <person name="Hill C.A."/>
            <person name="Raikhel A.S."/>
            <person name="Soares M.B."/>
            <person name="Knudson D.L."/>
            <person name="Lee N.H."/>
            <person name="Galagan J."/>
            <person name="Salzberg S.L."/>
            <person name="Paulsen I.T."/>
            <person name="Dimopoulos G."/>
            <person name="Collins F.H."/>
            <person name="Birren B."/>
            <person name="Fraser-Liggett C.M."/>
            <person name="Severson D.W."/>
        </authorList>
    </citation>
    <scope>NUCLEOTIDE SEQUENCE [LARGE SCALE GENOMIC DNA]</scope>
    <source>
        <strain evidence="2">Liverpool</strain>
    </source>
</reference>
<evidence type="ECO:0000256" key="1">
    <source>
        <dbReference type="SAM" id="MobiDB-lite"/>
    </source>
</evidence>
<dbReference type="PaxDb" id="7159-AAEL008356-PA"/>
<dbReference type="STRING" id="7159.Q0IEQ5"/>
<reference evidence="2" key="1">
    <citation type="submission" date="2005-10" db="EMBL/GenBank/DDBJ databases">
        <authorList>
            <person name="Loftus B.J."/>
            <person name="Nene V.M."/>
            <person name="Hannick L.I."/>
            <person name="Bidwell S."/>
            <person name="Haas B."/>
            <person name="Amedeo P."/>
            <person name="Orvis J."/>
            <person name="Wortman J.R."/>
            <person name="White O.R."/>
            <person name="Salzberg S."/>
            <person name="Shumway M."/>
            <person name="Koo H."/>
            <person name="Zhao Y."/>
            <person name="Holmes M."/>
            <person name="Miller J."/>
            <person name="Schatz M."/>
            <person name="Pop M."/>
            <person name="Pai G."/>
            <person name="Utterback T."/>
            <person name="Rogers Y.-H."/>
            <person name="Kravitz S."/>
            <person name="Fraser C.M."/>
        </authorList>
    </citation>
    <scope>NUCLEOTIDE SEQUENCE</scope>
    <source>
        <strain evidence="2">Liverpool</strain>
    </source>
</reference>
<dbReference type="PhylomeDB" id="Q0IEQ5"/>
<dbReference type="OMA" id="LMANEGT"/>
<sequence>MPSSQGYRKVASEPADSELEISRNASSNDTATMPNQQKSVAEPQTVVTGNPAGKIPATNSQQRLMPPDSDSVSSSIDEDQEATHGGGDGGGGGLRHLPPGHHDEDDGSVIVSSTGTGRVSRTAWFTVIVLCFVNLINYMDRFTIAGRWQGCLGAGNGLFYIMGDLMANEGTKRLH</sequence>
<gene>
    <name evidence="2" type="ORF">AaeL_AAEL008356</name>
</gene>
<accession>Q0IEQ5</accession>
<dbReference type="EMBL" id="CH477504">
    <property type="protein sequence ID" value="EAT39875.1"/>
    <property type="molecule type" value="Genomic_DNA"/>
</dbReference>
<dbReference type="AlphaFoldDB" id="Q0IEQ5"/>
<organism evidence="2">
    <name type="scientific">Aedes aegypti</name>
    <name type="common">Yellowfever mosquito</name>
    <name type="synonym">Culex aegypti</name>
    <dbReference type="NCBI Taxonomy" id="7159"/>
    <lineage>
        <taxon>Eukaryota</taxon>
        <taxon>Metazoa</taxon>
        <taxon>Ecdysozoa</taxon>
        <taxon>Arthropoda</taxon>
        <taxon>Hexapoda</taxon>
        <taxon>Insecta</taxon>
        <taxon>Pterygota</taxon>
        <taxon>Neoptera</taxon>
        <taxon>Endopterygota</taxon>
        <taxon>Diptera</taxon>
        <taxon>Nematocera</taxon>
        <taxon>Culicoidea</taxon>
        <taxon>Culicidae</taxon>
        <taxon>Culicinae</taxon>
        <taxon>Aedini</taxon>
        <taxon>Aedes</taxon>
        <taxon>Stegomyia</taxon>
    </lineage>
</organism>
<feature type="compositionally biased region" description="Polar residues" evidence="1">
    <location>
        <begin position="23"/>
        <end position="39"/>
    </location>
</feature>
<dbReference type="VEuPathDB" id="VectorBase:AAEL008356"/>
<feature type="compositionally biased region" description="Gly residues" evidence="1">
    <location>
        <begin position="84"/>
        <end position="94"/>
    </location>
</feature>
<evidence type="ECO:0000313" key="2">
    <source>
        <dbReference type="EMBL" id="EAT39875.1"/>
    </source>
</evidence>
<protein>
    <submittedName>
        <fullName evidence="2">AAEL008356-PA</fullName>
    </submittedName>
</protein>
<reference evidence="2" key="3">
    <citation type="submission" date="2012-09" db="EMBL/GenBank/DDBJ databases">
        <authorList>
            <consortium name="VectorBase"/>
        </authorList>
    </citation>
    <scope>NUCLEOTIDE SEQUENCE</scope>
    <source>
        <strain evidence="2">Liverpool</strain>
    </source>
</reference>
<name>Q0IEQ5_AEDAE</name>
<feature type="region of interest" description="Disordered" evidence="1">
    <location>
        <begin position="1"/>
        <end position="110"/>
    </location>
</feature>
<proteinExistence type="predicted"/>